<name>A0ABP8Z582_9ACTN</name>
<dbReference type="Proteomes" id="UP001500822">
    <property type="component" value="Unassembled WGS sequence"/>
</dbReference>
<evidence type="ECO:0000313" key="5">
    <source>
        <dbReference type="Proteomes" id="UP001500822"/>
    </source>
</evidence>
<dbReference type="Pfam" id="PF02374">
    <property type="entry name" value="ArsA_ATPase"/>
    <property type="match status" value="1"/>
</dbReference>
<gene>
    <name evidence="4" type="ORF">GCM10023217_15800</name>
</gene>
<evidence type="ECO:0000256" key="1">
    <source>
        <dbReference type="ARBA" id="ARBA00011040"/>
    </source>
</evidence>
<dbReference type="Gene3D" id="3.40.50.300">
    <property type="entry name" value="P-loop containing nucleotide triphosphate hydrolases"/>
    <property type="match status" value="1"/>
</dbReference>
<protein>
    <submittedName>
        <fullName evidence="4">ArsA family ATPase</fullName>
    </submittedName>
</protein>
<accession>A0ABP8Z582</accession>
<keyword evidence="5" id="KW-1185">Reference proteome</keyword>
<dbReference type="InterPro" id="IPR008978">
    <property type="entry name" value="HSP20-like_chaperone"/>
</dbReference>
<proteinExistence type="inferred from homology"/>
<comment type="caution">
    <text evidence="4">The sequence shown here is derived from an EMBL/GenBank/DDBJ whole genome shotgun (WGS) entry which is preliminary data.</text>
</comment>
<dbReference type="InterPro" id="IPR027417">
    <property type="entry name" value="P-loop_NTPase"/>
</dbReference>
<evidence type="ECO:0000259" key="2">
    <source>
        <dbReference type="Pfam" id="PF02374"/>
    </source>
</evidence>
<dbReference type="SUPFAM" id="SSF52540">
    <property type="entry name" value="P-loop containing nucleoside triphosphate hydrolases"/>
    <property type="match status" value="1"/>
</dbReference>
<sequence length="399" mass="41650">MLGPGGSGISAVAVGGALGLADAHRPQRRGGPLAAVDAARTLLVTVDPRSTLPQRLGVFRVAGEPVAVTGELDLLHLDPLQVLEQAWTDFTAALDAAGVGRKLLPVVGTIAGVDAGELTGLPGAQEFLLLRAVRDAATSGRWQSVVVDLSGVGDPYALLRSPTVLAAAIDRLWPRNVRLAQASEKPALAQVAAAVESIDRDCRDLRELLADPTGAAVHLVVPAGGRGQSTLPDHLALAEVMGLPLRSILVNAGPGALDTDAVAAQARTLLGGDADRAVRVGVVAAHDVEPGKLPQLRRLDVRLSAPDGHARGAAAPVVEHVGGGGLEARYRLRWRQTLPRPEDLVLGRSGDDLLVTVSGFRQPVPLPSVLRRCQVTGADFDGDELMVHFQPDPALWPQR</sequence>
<organism evidence="4 5">
    <name type="scientific">Gordonia alkaliphila</name>
    <dbReference type="NCBI Taxonomy" id="1053547"/>
    <lineage>
        <taxon>Bacteria</taxon>
        <taxon>Bacillati</taxon>
        <taxon>Actinomycetota</taxon>
        <taxon>Actinomycetes</taxon>
        <taxon>Mycobacteriales</taxon>
        <taxon>Gordoniaceae</taxon>
        <taxon>Gordonia</taxon>
    </lineage>
</organism>
<reference evidence="5" key="1">
    <citation type="journal article" date="2019" name="Int. J. Syst. Evol. Microbiol.">
        <title>The Global Catalogue of Microorganisms (GCM) 10K type strain sequencing project: providing services to taxonomists for standard genome sequencing and annotation.</title>
        <authorList>
            <consortium name="The Broad Institute Genomics Platform"/>
            <consortium name="The Broad Institute Genome Sequencing Center for Infectious Disease"/>
            <person name="Wu L."/>
            <person name="Ma J."/>
        </authorList>
    </citation>
    <scope>NUCLEOTIDE SEQUENCE [LARGE SCALE GENOMIC DNA]</scope>
    <source>
        <strain evidence="5">JCM 18077</strain>
    </source>
</reference>
<dbReference type="InterPro" id="IPR040612">
    <property type="entry name" value="ArsA_HSP20-like"/>
</dbReference>
<feature type="domain" description="ArsA/GET3 Anion-transporting ATPase-like" evidence="2">
    <location>
        <begin position="38"/>
        <end position="222"/>
    </location>
</feature>
<feature type="domain" description="ArsA HSP20-like" evidence="3">
    <location>
        <begin position="329"/>
        <end position="389"/>
    </location>
</feature>
<dbReference type="EMBL" id="BAABIE010000006">
    <property type="protein sequence ID" value="GAA4746816.1"/>
    <property type="molecule type" value="Genomic_DNA"/>
</dbReference>
<dbReference type="InterPro" id="IPR025723">
    <property type="entry name" value="ArsA/GET3_ATPase-like"/>
</dbReference>
<evidence type="ECO:0000259" key="3">
    <source>
        <dbReference type="Pfam" id="PF17886"/>
    </source>
</evidence>
<evidence type="ECO:0000313" key="4">
    <source>
        <dbReference type="EMBL" id="GAA4746816.1"/>
    </source>
</evidence>
<dbReference type="Gene3D" id="2.60.40.790">
    <property type="match status" value="1"/>
</dbReference>
<dbReference type="Pfam" id="PF17886">
    <property type="entry name" value="ArsA_HSP20"/>
    <property type="match status" value="1"/>
</dbReference>
<comment type="similarity">
    <text evidence="1">Belongs to the arsA ATPase family.</text>
</comment>